<dbReference type="PANTHER" id="PTHR30319:SF1">
    <property type="entry name" value="TRANSCRIPTIONAL REPRESSOR PAAX"/>
    <property type="match status" value="1"/>
</dbReference>
<dbReference type="InterPro" id="IPR013225">
    <property type="entry name" value="PaaX_C"/>
</dbReference>
<dbReference type="InterPro" id="IPR012906">
    <property type="entry name" value="PaaX-like_N"/>
</dbReference>
<dbReference type="InterPro" id="IPR036388">
    <property type="entry name" value="WH-like_DNA-bd_sf"/>
</dbReference>
<dbReference type="Gene3D" id="1.10.10.10">
    <property type="entry name" value="Winged helix-like DNA-binding domain superfamily/Winged helix DNA-binding domain"/>
    <property type="match status" value="1"/>
</dbReference>
<dbReference type="PIRSF" id="PIRSF020623">
    <property type="entry name" value="PaaX"/>
    <property type="match status" value="1"/>
</dbReference>
<proteinExistence type="predicted"/>
<dbReference type="GO" id="GO:0006351">
    <property type="term" value="P:DNA-templated transcription"/>
    <property type="evidence" value="ECO:0007669"/>
    <property type="project" value="InterPro"/>
</dbReference>
<organism evidence="4 5">
    <name type="scientific">Stappia indica</name>
    <dbReference type="NCBI Taxonomy" id="538381"/>
    <lineage>
        <taxon>Bacteria</taxon>
        <taxon>Pseudomonadati</taxon>
        <taxon>Pseudomonadota</taxon>
        <taxon>Alphaproteobacteria</taxon>
        <taxon>Hyphomicrobiales</taxon>
        <taxon>Stappiaceae</taxon>
        <taxon>Stappia</taxon>
    </lineage>
</organism>
<evidence type="ECO:0000259" key="2">
    <source>
        <dbReference type="Pfam" id="PF07848"/>
    </source>
</evidence>
<name>A0A857CDV0_9HYPH</name>
<feature type="compositionally biased region" description="Low complexity" evidence="1">
    <location>
        <begin position="8"/>
        <end position="30"/>
    </location>
</feature>
<evidence type="ECO:0000313" key="4">
    <source>
        <dbReference type="EMBL" id="QGZ37069.1"/>
    </source>
</evidence>
<dbReference type="PANTHER" id="PTHR30319">
    <property type="entry name" value="PHENYLACETIC ACID REGULATOR-RELATED TRANSCRIPTIONAL REPRESSOR"/>
    <property type="match status" value="1"/>
</dbReference>
<reference evidence="4 5" key="1">
    <citation type="submission" date="2019-12" db="EMBL/GenBank/DDBJ databases">
        <title>The genome of Stappia indica PHM037.</title>
        <authorList>
            <person name="Kacar D."/>
            <person name="Galan B."/>
            <person name="Canedo L."/>
            <person name="Rodriguez P."/>
            <person name="de la Calle F."/>
            <person name="Garcia J.L."/>
        </authorList>
    </citation>
    <scope>NUCLEOTIDE SEQUENCE [LARGE SCALE GENOMIC DNA]</scope>
    <source>
        <strain evidence="4 5">PHM037</strain>
    </source>
</reference>
<dbReference type="AlphaFoldDB" id="A0A857CDV0"/>
<dbReference type="Pfam" id="PF07848">
    <property type="entry name" value="PaaX"/>
    <property type="match status" value="1"/>
</dbReference>
<accession>A0A857CDV0</accession>
<evidence type="ECO:0000259" key="3">
    <source>
        <dbReference type="Pfam" id="PF08223"/>
    </source>
</evidence>
<sequence>MSPRTRRSGSPGASTSPGTGMPTTPPAEAGKVPAEVEALAGALLDRLHETQPLRVWSLIVTIFGDLVAPRGGEVWAGTLSDLLGLMRIDAAAVRAALSRLARDGWVERERQGRLSFYALSAAGRATFTPASQRIYRLAPDAGETRAVELRVVVLPETDGRNGLREAARKAGYGLLAPGVLLGTPASPPLGGPEFPQGAADGAVTLAASVLAGSDADLVARAFDLAPLAGRYQSFCRRYAPLAEALDGGRGGAGRALLSPETAMVCRILLVHDYRRLILRDPMLPPALLPADWPGLAANRLAARLYAALRAPAEAWIAAHARGRDGLLPPPDASEARRFSAG</sequence>
<feature type="region of interest" description="Disordered" evidence="1">
    <location>
        <begin position="1"/>
        <end position="30"/>
    </location>
</feature>
<dbReference type="Gene3D" id="1.20.58.1460">
    <property type="match status" value="1"/>
</dbReference>
<feature type="domain" description="Transcriptional repressor PaaX-like N-terminal" evidence="2">
    <location>
        <begin position="56"/>
        <end position="122"/>
    </location>
</feature>
<dbReference type="InterPro" id="IPR011965">
    <property type="entry name" value="PaaX_trns_reg"/>
</dbReference>
<dbReference type="InterPro" id="IPR036390">
    <property type="entry name" value="WH_DNA-bd_sf"/>
</dbReference>
<evidence type="ECO:0000256" key="1">
    <source>
        <dbReference type="SAM" id="MobiDB-lite"/>
    </source>
</evidence>
<dbReference type="EMBL" id="CP046908">
    <property type="protein sequence ID" value="QGZ37069.1"/>
    <property type="molecule type" value="Genomic_DNA"/>
</dbReference>
<protein>
    <submittedName>
        <fullName evidence="4">Phenylacetic acid degradation protein PaaX</fullName>
    </submittedName>
</protein>
<feature type="domain" description="Transcriptional repressor PaaX-like C-terminal" evidence="3">
    <location>
        <begin position="222"/>
        <end position="317"/>
    </location>
</feature>
<dbReference type="SUPFAM" id="SSF46785">
    <property type="entry name" value="Winged helix' DNA-binding domain"/>
    <property type="match status" value="1"/>
</dbReference>
<dbReference type="KEGG" id="siw:GH266_22750"/>
<dbReference type="Pfam" id="PF08223">
    <property type="entry name" value="PaaX_C"/>
    <property type="match status" value="1"/>
</dbReference>
<evidence type="ECO:0000313" key="5">
    <source>
        <dbReference type="Proteomes" id="UP000435648"/>
    </source>
</evidence>
<dbReference type="Proteomes" id="UP000435648">
    <property type="component" value="Chromosome"/>
</dbReference>
<gene>
    <name evidence="4" type="ORF">GH266_22750</name>
</gene>